<dbReference type="PATRIC" id="fig|35806.4.peg.3379"/>
<feature type="compositionally biased region" description="Low complexity" evidence="3">
    <location>
        <begin position="2203"/>
        <end position="2220"/>
    </location>
</feature>
<accession>A0A0D6B6G0</accession>
<dbReference type="Pfam" id="PF00353">
    <property type="entry name" value="HemolysinCabind"/>
    <property type="match status" value="21"/>
</dbReference>
<evidence type="ECO:0000256" key="2">
    <source>
        <dbReference type="ARBA" id="ARBA00022525"/>
    </source>
</evidence>
<gene>
    <name evidence="4" type="ORF">NHU_03290</name>
</gene>
<keyword evidence="2" id="KW-0964">Secreted</keyword>
<dbReference type="eggNOG" id="COG2931">
    <property type="taxonomic scope" value="Bacteria"/>
</dbReference>
<protein>
    <recommendedName>
        <fullName evidence="6">Calcium-binding protein</fullName>
    </recommendedName>
</protein>
<dbReference type="PANTHER" id="PTHR38340">
    <property type="entry name" value="S-LAYER PROTEIN"/>
    <property type="match status" value="1"/>
</dbReference>
<dbReference type="PANTHER" id="PTHR38340:SF1">
    <property type="entry name" value="S-LAYER PROTEIN"/>
    <property type="match status" value="1"/>
</dbReference>
<dbReference type="InterPro" id="IPR018511">
    <property type="entry name" value="Hemolysin-typ_Ca-bd_CS"/>
</dbReference>
<dbReference type="PRINTS" id="PR00313">
    <property type="entry name" value="CABNDNGRPT"/>
</dbReference>
<dbReference type="GO" id="GO:0005576">
    <property type="term" value="C:extracellular region"/>
    <property type="evidence" value="ECO:0007669"/>
    <property type="project" value="UniProtKB-SubCell"/>
</dbReference>
<evidence type="ECO:0000256" key="1">
    <source>
        <dbReference type="ARBA" id="ARBA00004613"/>
    </source>
</evidence>
<name>A0A0D6B6G0_RHOSU</name>
<dbReference type="PROSITE" id="PS00330">
    <property type="entry name" value="HEMOLYSIN_CALCIUM"/>
    <property type="match status" value="6"/>
</dbReference>
<proteinExistence type="predicted"/>
<reference evidence="4 5" key="1">
    <citation type="submission" date="2015-02" db="EMBL/GenBank/DDBJ databases">
        <title>Genome sequene of Rhodovulum sulfidophilum DSM 2351.</title>
        <authorList>
            <person name="Nagao N."/>
        </authorList>
    </citation>
    <scope>NUCLEOTIDE SEQUENCE [LARGE SCALE GENOMIC DNA]</scope>
    <source>
        <strain evidence="4 5">DSM 2351</strain>
    </source>
</reference>
<evidence type="ECO:0000313" key="5">
    <source>
        <dbReference type="Proteomes" id="UP000064912"/>
    </source>
</evidence>
<feature type="region of interest" description="Disordered" evidence="3">
    <location>
        <begin position="2197"/>
        <end position="2220"/>
    </location>
</feature>
<dbReference type="InterPro" id="IPR050557">
    <property type="entry name" value="RTX_toxin/Mannuronan_C5-epim"/>
</dbReference>
<dbReference type="Proteomes" id="UP000064912">
    <property type="component" value="Chromosome"/>
</dbReference>
<dbReference type="EMBL" id="AP014800">
    <property type="protein sequence ID" value="BAQ70430.1"/>
    <property type="molecule type" value="Genomic_DNA"/>
</dbReference>
<dbReference type="InterPro" id="IPR001343">
    <property type="entry name" value="Hemolysn_Ca-bd"/>
</dbReference>
<comment type="subcellular location">
    <subcellularLocation>
        <location evidence="1">Secreted</location>
    </subcellularLocation>
</comment>
<dbReference type="Gene3D" id="2.150.10.10">
    <property type="entry name" value="Serralysin-like metalloprotease, C-terminal"/>
    <property type="match status" value="3"/>
</dbReference>
<sequence length="4373" mass="447140">MGQQKALQQAEALPIDRRAVPLEPRVMLDANLDIDLSGGADLTSILSGLAQIADQQADNADAILDQFDASAGAAFDVLGSVLGDSGDDLTAVSETVDRIRSAISELRASITGGISGLIDGDFASDLADAANDSLGDDTSISFSGNLSASEIAEVFTVENFTDGTIFDDLEDLLDAEGVSGDDMAAALSDVLDQVADAMGLTDTLSLSLSDIVVDGETLVSFTDNADGAVSVEVALDTDGLAADFDSAIADLLPGLELPFDLSSTDSLGGSISFQISVEAELSGGALDSLELHIDNFSFDPLVSVGGEIDTGDDATATLGLVGLTVESFATALFSVVVTGEDTLDLGGVIDFGLGDFDFFGDEADLGVSGLIQEVGGSDFTEIEANTSYDLFQLDFTGTLDMGESSESYSGVLTLSSVLDTASGEDPATVFADNASVDLSVDFDDASLGTEALETLTATLEALFSLDAEDIIDFLGEAGANIAGLLKNSVFDFEIPLSDLQISDVLDSLASVFSNIADTFSIDTESLGFSENASGQTLSAAIAGLTGSALTASDLDALSEYSSITLTVTDAGTAVTGIEVNLEGSDVLDTSLSVAERLAALATLLQAAVSPYGLSVGVTATGGLRITSDEQEDDGETYRNSLAVTGATRADDDSEDDDFSLIDLGFASGGLGALEYSADGTLYPDDDSETVSEYFLGFSTGTDTVTLDTLDIDDLAGVTSMRFTFTVDGVERKVDVTSDSGWDDLASFVEDFNAALDAEGVGVTVGSDGGYDENGDLVGGTGLSFTLDADETRSIQITVEDGDTLRATTIDGLLGWVNSELSQAWEGAALELTEDGALVFVLPEATYTLVIEADGGVFFSAEDVGLSFLGDVTLSADLAGELTAALTSSIGIDLAGLGSSLIDIASNALQGASDLGEDLFDALLDYAFIEDVTLTASASATATDITGSADLGIAAFTVGTSDPSANFVAFDVQMLVTLVGTDSDGLASNRITMHNLYNAVTDVYDVVDGETVVTEAEGIDSLIGLLELSGGLLTDGEGRALASDGSEVADSADLQTADAFDYGGDGTLAEFVAYLGDITLSVGDVAGLNEGVIDGIGVTVTDLFDLDGTTEIAVVSEDESAAAALEALGNLEDGDILDALTAIAHMLVVVGEALEDYLPYLDAEIPLLNFSILDAISFSADFLEALQDIRNDMDAALDTLDSYLEDVFGEDTVELGWDSDASTLTFALSFQFLDDYSESLPFQLDLAELLGDTLADIVGEDLADTVTGLVDASGEGALVFDPLLSLDFTFGLDLSGLLADPTDLAELSTALGALATTGAVNMRPSGGNDLRITRFDADGNSSKVEVDLDGLETLEEVIAAIDAAVDATFDGTVSFTYDAETGQITLSDSGNSETEDTGLNLLFGSSRDSSENDDGLQEIALDDGFTDYESAATFDVQIGDERVTVTIEAEAGRDQDGFVDALNAALAAASIDRGAISDTAIHGTTVALSSLMTARVTADGILALTATGYDTALSYDTIEFSVTGEDLSEGIGFAITDLGGANIAEVLGFESSRDAIVGDITSGTLYVADDGDAIRIYLDTEESGIKLSFSAGVEEGLNLTLALGPLSVSVTDGHAYISAADGSGDPAYIFLGINDIDGDEYEGQYDLSHLATLFSDTSLSVSDLFSYEVSIGIDVSLPMSDSIGLFDPDTDGLTWQATLLSVSDATAATGGLIDIFNGNLGGLTGLDLNLPDLSDYLENLNILSLLNDPVLLLEGLDMIIEQIQSLFDDFLSDINLPIVGDSIGVGVTFFEEFRMLVLEEALEYASTPLADGTMPTTVDLITDFLNDALNDLLGTAGETYLQAYLNTDGGTEDSYVYAALNFGATIFSEYLDIDFDLGIPGFDLEVEEGSQILMQLYYSVNIGFGYDSNGFFLLNDTDTDEITLEFSVDAGSFEASMALFEVLGVSATAVTLDDDGNIISTASDEDGGTAKLTATMGADLYGDQGLAIIDPDDQGDSDAITSDGVYRDFSGVTPLDGLGEELTYETVVYLSQLDTSNLISFTFEAEVAIVLSIEGNILDPTTGKPIEINGVTYLPSVATELEFVATFSIGDGLNIETLMFHNVRVDISEIYDALIAPILDPLMDVVEPLAEFFEFLNDEPMSILVDIFGEIYPIIKMAGTVAEIGEEVTDFLTYLNDSEGVVMFGDYDFSSMSDDLETGDAELSDASGSQVSISGSSSSSGYSGTFGVFGSDALQIEIPLLTNPFSVIDLLLGNYEDVVLVELRMVLFNFDTGGRIDLVDEFLDMMDMPGWAADIVSSIFEAGIEARFVAQIEVGYDLSGIVNFVNTLDPERLLDGIFLSTELVDVYVGLDASLSSSFAGVTVAGYAGVTLYFNDPNHDGKLRLTEMIAIVEAAYEQIDDGDILEALGYIFYGEASYGFELSVWVGIDLLFTKLSWDIELFDYDGSVDFGGNPVSGEVAGDMDGSGTVVLNIGSNAGASNSAIQEDGDDTLVITGPNSPIQVTYTQAGKKVTGEIGQGANALVIPAGSGDNEIDLSGITNDVITITYAGSGEDTITLPNQGLHVVFAGDGDDTITVDGEATGTYIIFGEAGSDTVEIHGGNVVYIGSDDYGLRDLFVEAFSSGDVTATEVLSLLGLNADGTVDTNSDKANYDGLTLSGLLENYTGLTQTNADKSADTITLGSGNAIVLTGGGDDVILIDLTNDGEVRIYSGAGDDIINAGGSSVYVEGGAGSDLIVVDGDETTVWGWGAQAGESGLDGDDAIDTLALRDGMDVITGGSGSDMIYGQNGDDILQGGLGDDMLFGGLGDDLVSGGTLTLVTSGGTVIDLTTFDVDTNFTTNMILGSVDAADGDDTISGGKGSDIMMGGGGADSIEGGTGKDILIGDFAEIKLSPSLAAGAITSTYVNSRNAGQDALYGGTGDDILIAGGAGEGEAETLTDTEGSNILIGDFAVLEGSIILDAVTKITTLASEMGGDDILTTGNGTDILIGGEGSDVITAGLGADIVLGDLGIIDFSEGTIWGDSTAADGNDTTTVGNDDGTSSVDDLKDIVIGSLGDDTLTAGDGGLVVLGDGGTITTDPTALNALRTYVPLGSDPSDDDVAADLKARNLISALAASVVSTPNEDDGNDTVTVAGGETIAVLGGGSDVAELADGVNYVLGDDGTITVEANADYTGRKLELTSAAAAAAVNDDQITTGSGSDVIVGGEGSDEIRAGVGDNAILGDNGTLSRDDTGDTLSLTLESAYLRTDGDDLVVTGSGDDAAVLGGGDDTAKLGDGDNIAMGDSGTATWIGDEIELESANPNYGGDDSITTGSGDDAILAGSLNDTVNAGNGSNAVIGDNGHLKIDEAGIDLTSADPSVGGNDKITTGSGNDAVLAGVGSDTVDAGNGSNAVIGDNGYLKIDDAGIELTSADPSLGGDDKITTGSGNDAVLAGVGSDTVDAGNGSNAVIGDNGYLKIDDAGIELTSADPSLGGDDKITTGSGNDAVLAGVGSDTVDAGNGSNAVIGDNGHLKIDEAGIELTSADPSLGGNDKITTGSGNDAVLAGVGRDMVDAGNGSNAVIGDNGHLKIDEAGIELTSADPSLGGDDKITTGSGNDAVLAGVGSDTVDAGNGSNAVIGDNGYLKIDDAGIELASADPSLGGDDKITTGSGNDAVLAGVGSDTVDAGNGSNAVIGDNGHLKIDEAGIELTSADPSLGGNDKITTGSGNDAVLAGVGSDTVSAGDGENFVLGDNGWISLVDENVVETSDESLGGDDVITTGKDDDVVIGGTGSDTIALGDGDNRALGDSGYYRSHGELVSAHLDSDGADKVTSGTGNDFVVIGGDADTAALGDGDNRAIGDSGRIVWSATEIGTMETTDTDTGAGDRIVTGSGSDAILGGDGGDTIDAGDGDNAVIGDQGRIELDAGADQVAARRVVTKDVAQGGGDVLTTGKGDDVVLAGAGGDTVSTGAGEDAVLGDNGEYVSSHMTGTGSLTAAVLDFGGDDVIYTGPGADIVMGSQGNDRIEVGEGEDVALGDDGTVTFINRTDVQTLVLTNIELGGDDIISASNQSGDSIFFGQAGADTVIGGSDDDIIIGDLVEITFTDASAAMAGQSAVDRVDYMIGVRPDLGFDDHLSGVDGNDFIIGGFGDDEIHGGDGQDFLIGDTIIYQRSYTEMADGTLFEVILLDTNFAYKTGGYDTIYGEAGSDVMIGNLGPDLFYGDTEEDVIFSDGYAGEYHGRWSSLGFEGDTAFRTLWKSNFAGPGAIDVVSRAQQDDSIGSPLDLVLEEMDVANEDRGLLAGGEFISEGAGIDTSFFAGRLLDFLETDEVVGTLATLVTLGADQAVLAQALEAAIAENFGDIWDLDAPELELVIKKMISFLLSEVQAEDAATGSAIAA</sequence>
<dbReference type="GO" id="GO:0005509">
    <property type="term" value="F:calcium ion binding"/>
    <property type="evidence" value="ECO:0007669"/>
    <property type="project" value="InterPro"/>
</dbReference>
<evidence type="ECO:0008006" key="6">
    <source>
        <dbReference type="Google" id="ProtNLM"/>
    </source>
</evidence>
<dbReference type="SUPFAM" id="SSF51120">
    <property type="entry name" value="beta-Roll"/>
    <property type="match status" value="6"/>
</dbReference>
<organism evidence="4 5">
    <name type="scientific">Rhodovulum sulfidophilum</name>
    <name type="common">Rhodobacter sulfidophilus</name>
    <dbReference type="NCBI Taxonomy" id="35806"/>
    <lineage>
        <taxon>Bacteria</taxon>
        <taxon>Pseudomonadati</taxon>
        <taxon>Pseudomonadota</taxon>
        <taxon>Alphaproteobacteria</taxon>
        <taxon>Rhodobacterales</taxon>
        <taxon>Paracoccaceae</taxon>
        <taxon>Rhodovulum</taxon>
    </lineage>
</organism>
<evidence type="ECO:0000313" key="4">
    <source>
        <dbReference type="EMBL" id="BAQ70430.1"/>
    </source>
</evidence>
<dbReference type="InterPro" id="IPR011049">
    <property type="entry name" value="Serralysin-like_metalloprot_C"/>
</dbReference>
<evidence type="ECO:0000256" key="3">
    <source>
        <dbReference type="SAM" id="MobiDB-lite"/>
    </source>
</evidence>
<dbReference type="KEGG" id="rsu:NHU_03290"/>